<dbReference type="InterPro" id="IPR016181">
    <property type="entry name" value="Acyl_CoA_acyltransferase"/>
</dbReference>
<sequence length="302" mass="33880">MASVPENLDSKYDLHVVDEDDVAAVLAKAWSDDRTAVVTLALWSFYRCSPNGFYVVRERRKSNQGGEICAAAAVVTFEDEVSFCPFFHLSQERAGYGISRLLWNQILQYCTGKNIVTVMSHEVAAAFLRRYRFNVSATGDIMYGLVKIHSRSFAGSANVRDYQGDRDFRALVDYDRSVFGFGRRHYLKFALAEAEQMVKIATTIGGEICGYVGVQRDQRGCPLLRWLLANDAPTAEGLLHDVVSSCTLVQERGLVAAFYTASPVTNAVLNKVDVSLLEPWVLIYTRREPFCRVDRIVSLTFI</sequence>
<dbReference type="PANTHER" id="PTHR47237">
    <property type="entry name" value="SLL0310 PROTEIN"/>
    <property type="match status" value="1"/>
</dbReference>
<dbReference type="VEuPathDB" id="VectorBase:ISCW011967"/>
<keyword evidence="3" id="KW-1185">Reference proteome</keyword>
<dbReference type="InParanoid" id="B7QFU5"/>
<dbReference type="InterPro" id="IPR052729">
    <property type="entry name" value="Acyl/Acetyltrans_Enzymes"/>
</dbReference>
<dbReference type="VEuPathDB" id="VectorBase:ISCP_016191"/>
<reference evidence="2" key="2">
    <citation type="submission" date="2020-05" db="UniProtKB">
        <authorList>
            <consortium name="EnsemblMetazoa"/>
        </authorList>
    </citation>
    <scope>IDENTIFICATION</scope>
    <source>
        <strain evidence="2">wikel</strain>
    </source>
</reference>
<proteinExistence type="predicted"/>
<evidence type="ECO:0000313" key="1">
    <source>
        <dbReference type="EMBL" id="EEC17717.1"/>
    </source>
</evidence>
<reference evidence="1 3" key="1">
    <citation type="submission" date="2008-03" db="EMBL/GenBank/DDBJ databases">
        <title>Annotation of Ixodes scapularis.</title>
        <authorList>
            <consortium name="Ixodes scapularis Genome Project Consortium"/>
            <person name="Caler E."/>
            <person name="Hannick L.I."/>
            <person name="Bidwell S."/>
            <person name="Joardar V."/>
            <person name="Thiagarajan M."/>
            <person name="Amedeo P."/>
            <person name="Galinsky K.J."/>
            <person name="Schobel S."/>
            <person name="Inman J."/>
            <person name="Hostetler J."/>
            <person name="Miller J."/>
            <person name="Hammond M."/>
            <person name="Megy K."/>
            <person name="Lawson D."/>
            <person name="Kodira C."/>
            <person name="Sutton G."/>
            <person name="Meyer J."/>
            <person name="Hill C.A."/>
            <person name="Birren B."/>
            <person name="Nene V."/>
            <person name="Collins F."/>
            <person name="Alarcon-Chaidez F."/>
            <person name="Wikel S."/>
            <person name="Strausberg R."/>
        </authorList>
    </citation>
    <scope>NUCLEOTIDE SEQUENCE [LARGE SCALE GENOMIC DNA]</scope>
    <source>
        <strain evidence="3">Wikel</strain>
        <strain evidence="1">Wikel colony</strain>
    </source>
</reference>
<organism>
    <name type="scientific">Ixodes scapularis</name>
    <name type="common">Black-legged tick</name>
    <name type="synonym">Deer tick</name>
    <dbReference type="NCBI Taxonomy" id="6945"/>
    <lineage>
        <taxon>Eukaryota</taxon>
        <taxon>Metazoa</taxon>
        <taxon>Ecdysozoa</taxon>
        <taxon>Arthropoda</taxon>
        <taxon>Chelicerata</taxon>
        <taxon>Arachnida</taxon>
        <taxon>Acari</taxon>
        <taxon>Parasitiformes</taxon>
        <taxon>Ixodida</taxon>
        <taxon>Ixodoidea</taxon>
        <taxon>Ixodidae</taxon>
        <taxon>Ixodinae</taxon>
        <taxon>Ixodes</taxon>
    </lineage>
</organism>
<dbReference type="SUPFAM" id="SSF55729">
    <property type="entry name" value="Acyl-CoA N-acyltransferases (Nat)"/>
    <property type="match status" value="1"/>
</dbReference>
<dbReference type="EnsemblMetazoa" id="ISCW011967-RA">
    <property type="protein sequence ID" value="ISCW011967-PA"/>
    <property type="gene ID" value="ISCW011967"/>
</dbReference>
<dbReference type="EMBL" id="DS928033">
    <property type="protein sequence ID" value="EEC17717.1"/>
    <property type="molecule type" value="Genomic_DNA"/>
</dbReference>
<name>B7QFU5_IXOSC</name>
<evidence type="ECO:0000313" key="3">
    <source>
        <dbReference type="Proteomes" id="UP000001555"/>
    </source>
</evidence>
<dbReference type="PaxDb" id="6945-B7QFU5"/>
<dbReference type="HOGENOM" id="CLU_1020424_0_0_1"/>
<gene>
    <name evidence="1" type="ORF">IscW_ISCW011967</name>
</gene>
<evidence type="ECO:0000313" key="2">
    <source>
        <dbReference type="EnsemblMetazoa" id="ISCW011967-PA"/>
    </source>
</evidence>
<dbReference type="EMBL" id="ABJB010945489">
    <property type="status" value="NOT_ANNOTATED_CDS"/>
    <property type="molecule type" value="Genomic_DNA"/>
</dbReference>
<dbReference type="PANTHER" id="PTHR47237:SF1">
    <property type="entry name" value="SLL0310 PROTEIN"/>
    <property type="match status" value="1"/>
</dbReference>
<dbReference type="Proteomes" id="UP000001555">
    <property type="component" value="Unassembled WGS sequence"/>
</dbReference>
<dbReference type="Gene3D" id="3.40.630.90">
    <property type="match status" value="1"/>
</dbReference>
<evidence type="ECO:0008006" key="4">
    <source>
        <dbReference type="Google" id="ProtNLM"/>
    </source>
</evidence>
<dbReference type="VEuPathDB" id="VectorBase:ISCI011967"/>
<dbReference type="OrthoDB" id="6511097at2759"/>
<dbReference type="AlphaFoldDB" id="B7QFU5"/>
<protein>
    <recommendedName>
        <fullName evidence="4">N-acetyltransferase domain-containing protein</fullName>
    </recommendedName>
</protein>
<accession>B7QFU5</accession>